<name>A0ABU5CGK8_9BACI</name>
<dbReference type="SUPFAM" id="SSF69618">
    <property type="entry name" value="HemD-like"/>
    <property type="match status" value="1"/>
</dbReference>
<evidence type="ECO:0000313" key="1">
    <source>
        <dbReference type="EMBL" id="MDY0405435.1"/>
    </source>
</evidence>
<comment type="caution">
    <text evidence="1">The sequence shown here is derived from an EMBL/GenBank/DDBJ whole genome shotgun (WGS) entry which is preliminary data.</text>
</comment>
<evidence type="ECO:0000313" key="2">
    <source>
        <dbReference type="Proteomes" id="UP001228376"/>
    </source>
</evidence>
<dbReference type="InterPro" id="IPR036108">
    <property type="entry name" value="4pyrrol_syn_uPrphyn_synt_sf"/>
</dbReference>
<accession>A0ABU5CGK8</accession>
<dbReference type="RefSeq" id="WP_320384490.1">
    <property type="nucleotide sequence ID" value="NZ_JAROCA020000001.1"/>
</dbReference>
<gene>
    <name evidence="1" type="ORF">P5G51_008515</name>
</gene>
<dbReference type="Proteomes" id="UP001228376">
    <property type="component" value="Unassembled WGS sequence"/>
</dbReference>
<proteinExistence type="predicted"/>
<sequence>MNDVFAASTDSGNPREAPSRRIFKKIVNHDGIPVEVPLLEISAKPSEAVKAQLLHLNAYEWIFLPVPTGLTIFMN</sequence>
<reference evidence="1 2" key="1">
    <citation type="submission" date="2023-10" db="EMBL/GenBank/DDBJ databases">
        <title>179-bfca-hs.</title>
        <authorList>
            <person name="Miliotis G."/>
            <person name="Sengupta P."/>
            <person name="Hameed A."/>
            <person name="Chuvochina M."/>
            <person name="Mcdonagh F."/>
            <person name="Simpson A.C."/>
            <person name="Singh N.K."/>
            <person name="Rekha P.D."/>
            <person name="Raman K."/>
            <person name="Hugenholtz P."/>
            <person name="Venkateswaran K."/>
        </authorList>
    </citation>
    <scope>NUCLEOTIDE SEQUENCE [LARGE SCALE GENOMIC DNA]</scope>
    <source>
        <strain evidence="1 2">179-BFC-A-HS</strain>
    </source>
</reference>
<organism evidence="1 2">
    <name type="scientific">Tigheibacillus jepli</name>
    <dbReference type="NCBI Taxonomy" id="3035914"/>
    <lineage>
        <taxon>Bacteria</taxon>
        <taxon>Bacillati</taxon>
        <taxon>Bacillota</taxon>
        <taxon>Bacilli</taxon>
        <taxon>Bacillales</taxon>
        <taxon>Bacillaceae</taxon>
        <taxon>Tigheibacillus</taxon>
    </lineage>
</organism>
<protein>
    <submittedName>
        <fullName evidence="1">Uncharacterized protein</fullName>
    </submittedName>
</protein>
<dbReference type="EMBL" id="JAROCA020000001">
    <property type="protein sequence ID" value="MDY0405435.1"/>
    <property type="molecule type" value="Genomic_DNA"/>
</dbReference>
<keyword evidence="2" id="KW-1185">Reference proteome</keyword>